<dbReference type="Pfam" id="PF18975">
    <property type="entry name" value="DUF5711"/>
    <property type="match status" value="1"/>
</dbReference>
<dbReference type="Gene3D" id="2.60.40.10">
    <property type="entry name" value="Immunoglobulins"/>
    <property type="match status" value="2"/>
</dbReference>
<protein>
    <recommendedName>
        <fullName evidence="4">Fibronectin type-III domain-containing protein</fullName>
    </recommendedName>
</protein>
<organism evidence="5">
    <name type="scientific">marine sediment metagenome</name>
    <dbReference type="NCBI Taxonomy" id="412755"/>
    <lineage>
        <taxon>unclassified sequences</taxon>
        <taxon>metagenomes</taxon>
        <taxon>ecological metagenomes</taxon>
    </lineage>
</organism>
<keyword evidence="3" id="KW-1133">Transmembrane helix</keyword>
<dbReference type="InterPro" id="IPR003961">
    <property type="entry name" value="FN3_dom"/>
</dbReference>
<dbReference type="InterPro" id="IPR043765">
    <property type="entry name" value="DUF5711"/>
</dbReference>
<proteinExistence type="predicted"/>
<keyword evidence="1" id="KW-0853">WD repeat</keyword>
<feature type="domain" description="Fibronectin type-III" evidence="4">
    <location>
        <begin position="493"/>
        <end position="576"/>
    </location>
</feature>
<dbReference type="InterPro" id="IPR015943">
    <property type="entry name" value="WD40/YVTN_repeat-like_dom_sf"/>
</dbReference>
<keyword evidence="3" id="KW-0472">Membrane</keyword>
<dbReference type="PANTHER" id="PTHR13720:SF33">
    <property type="entry name" value="HELP DOMAIN-CONTAINING PROTEIN"/>
    <property type="match status" value="1"/>
</dbReference>
<dbReference type="PANTHER" id="PTHR13720">
    <property type="entry name" value="WD-40 REPEAT PROTEIN"/>
    <property type="match status" value="1"/>
</dbReference>
<dbReference type="SMART" id="SM00060">
    <property type="entry name" value="FN3"/>
    <property type="match status" value="2"/>
</dbReference>
<dbReference type="AlphaFoldDB" id="A0A0F9K413"/>
<dbReference type="InterPro" id="IPR013783">
    <property type="entry name" value="Ig-like_fold"/>
</dbReference>
<accession>A0A0F9K413</accession>
<dbReference type="EMBL" id="LAZR01008743">
    <property type="protein sequence ID" value="KKM76809.1"/>
    <property type="molecule type" value="Genomic_DNA"/>
</dbReference>
<dbReference type="InterPro" id="IPR050630">
    <property type="entry name" value="WD_repeat_EMAP"/>
</dbReference>
<gene>
    <name evidence="5" type="ORF">LCGC14_1376390</name>
</gene>
<dbReference type="InterPro" id="IPR011047">
    <property type="entry name" value="Quinoprotein_ADH-like_sf"/>
</dbReference>
<comment type="caution">
    <text evidence="5">The sequence shown here is derived from an EMBL/GenBank/DDBJ whole genome shotgun (WGS) entry which is preliminary data.</text>
</comment>
<keyword evidence="3" id="KW-0812">Transmembrane</keyword>
<evidence type="ECO:0000256" key="2">
    <source>
        <dbReference type="ARBA" id="ARBA00022737"/>
    </source>
</evidence>
<dbReference type="Gene3D" id="2.130.10.10">
    <property type="entry name" value="YVTN repeat-like/Quinoprotein amine dehydrogenase"/>
    <property type="match status" value="2"/>
</dbReference>
<dbReference type="GO" id="GO:0008017">
    <property type="term" value="F:microtubule binding"/>
    <property type="evidence" value="ECO:0007669"/>
    <property type="project" value="TreeGrafter"/>
</dbReference>
<evidence type="ECO:0000313" key="5">
    <source>
        <dbReference type="EMBL" id="KKM76809.1"/>
    </source>
</evidence>
<evidence type="ECO:0000256" key="3">
    <source>
        <dbReference type="SAM" id="Phobius"/>
    </source>
</evidence>
<evidence type="ECO:0000259" key="4">
    <source>
        <dbReference type="SMART" id="SM00060"/>
    </source>
</evidence>
<reference evidence="5" key="1">
    <citation type="journal article" date="2015" name="Nature">
        <title>Complex archaea that bridge the gap between prokaryotes and eukaryotes.</title>
        <authorList>
            <person name="Spang A."/>
            <person name="Saw J.H."/>
            <person name="Jorgensen S.L."/>
            <person name="Zaremba-Niedzwiedzka K."/>
            <person name="Martijn J."/>
            <person name="Lind A.E."/>
            <person name="van Eijk R."/>
            <person name="Schleper C."/>
            <person name="Guy L."/>
            <person name="Ettema T.J."/>
        </authorList>
    </citation>
    <scope>NUCLEOTIDE SEQUENCE</scope>
</reference>
<dbReference type="InterPro" id="IPR001680">
    <property type="entry name" value="WD40_rpt"/>
</dbReference>
<feature type="transmembrane region" description="Helical" evidence="3">
    <location>
        <begin position="594"/>
        <end position="615"/>
    </location>
</feature>
<dbReference type="SUPFAM" id="SSF49265">
    <property type="entry name" value="Fibronectin type III"/>
    <property type="match status" value="1"/>
</dbReference>
<dbReference type="InterPro" id="IPR036116">
    <property type="entry name" value="FN3_sf"/>
</dbReference>
<feature type="transmembrane region" description="Helical" evidence="3">
    <location>
        <begin position="9"/>
        <end position="25"/>
    </location>
</feature>
<evidence type="ECO:0000256" key="1">
    <source>
        <dbReference type="ARBA" id="ARBA00022574"/>
    </source>
</evidence>
<keyword evidence="2" id="KW-0677">Repeat</keyword>
<dbReference type="SUPFAM" id="SSF50998">
    <property type="entry name" value="Quinoprotein alcohol dehydrogenase-like"/>
    <property type="match status" value="1"/>
</dbReference>
<feature type="domain" description="Fibronectin type-III" evidence="4">
    <location>
        <begin position="398"/>
        <end position="480"/>
    </location>
</feature>
<name>A0A0F9K413_9ZZZZ</name>
<sequence>MNLKTKSKRYFIFLFILLSTILYYTNINRQVLYLNEIDKIEKYRGILKTGYSDPVWNYSTTGNGVNQVAISSDGKYVAVIRSNIGGLLLFNKSNPIPLWSHSDGIFGDGGHGLDISSDGNYIVAASGSNPRFNVYKKSSPIPLWSFLAEDEVRTVAISSDGNYIVAGAGFGWSFSTQYSTNKVYLFNTSSSIPLWEYTTNSNVRDVAISSTGDYIAAASTSDKYQVHFFNKNNSTPIWSYNLSGALSDIELSSDGKYLIIGDGYNIYLFDTSSSIPLWSYNAGENFVSFDISLDGKKFFAGSSHALYLFNTSSSTPIWIKDSISSGINTVAISSDGNYATAAGIYYLYFFNSSNSNPLWAHTITGTGVDYIDISSKGNYIVAGGRNDGIIYFFNSLIPDAFTLTSDTQEIDDDGKFNLAWEEVGLANNYTIYTYQNYITKINNSVTILQQGLTTNNYSISGLANGTYYFKIAAINNYGKSYSNCLRIEVLLYPPKEFNFYTLSDDPDEDGVVLLRWGSSEFAQNYSLFFSNNSETGCNGPYNKVAEGMTNNSYLLSDLQSGIYYLKVIAYNQFGSASSNCLEIHVELPTPENAIPGYSLILMLILLSAILEIFYITKIRKKIH</sequence>
<dbReference type="SMART" id="SM00320">
    <property type="entry name" value="WD40"/>
    <property type="match status" value="5"/>
</dbReference>